<evidence type="ECO:0000313" key="1">
    <source>
        <dbReference type="EMBL" id="MEQ2258022.1"/>
    </source>
</evidence>
<reference evidence="1 2" key="1">
    <citation type="submission" date="2021-06" db="EMBL/GenBank/DDBJ databases">
        <authorList>
            <person name="Palmer J.M."/>
        </authorList>
    </citation>
    <scope>NUCLEOTIDE SEQUENCE [LARGE SCALE GENOMIC DNA]</scope>
    <source>
        <strain evidence="1 2">XR_2019</strain>
        <tissue evidence="1">Muscle</tissue>
    </source>
</reference>
<evidence type="ECO:0000313" key="2">
    <source>
        <dbReference type="Proteomes" id="UP001444071"/>
    </source>
</evidence>
<dbReference type="EMBL" id="JAHRIM010000143">
    <property type="protein sequence ID" value="MEQ2258022.1"/>
    <property type="molecule type" value="Genomic_DNA"/>
</dbReference>
<comment type="caution">
    <text evidence="1">The sequence shown here is derived from an EMBL/GenBank/DDBJ whole genome shotgun (WGS) entry which is preliminary data.</text>
</comment>
<keyword evidence="2" id="KW-1185">Reference proteome</keyword>
<dbReference type="Proteomes" id="UP001444071">
    <property type="component" value="Unassembled WGS sequence"/>
</dbReference>
<name>A0ABV0VP65_9TELE</name>
<sequence>MSDVGGKGCLGSSEISALLFTALNCNFVPLIFSQQTGLMSALSFDEGYVVEDLHVKVPKCVLKKLMHSSGKPLPLFSLSLLWWLHCPQEPSKITPTQTHRTDQMHFSNS</sequence>
<proteinExistence type="predicted"/>
<organism evidence="1 2">
    <name type="scientific">Xenotaenia resolanae</name>
    <dbReference type="NCBI Taxonomy" id="208358"/>
    <lineage>
        <taxon>Eukaryota</taxon>
        <taxon>Metazoa</taxon>
        <taxon>Chordata</taxon>
        <taxon>Craniata</taxon>
        <taxon>Vertebrata</taxon>
        <taxon>Euteleostomi</taxon>
        <taxon>Actinopterygii</taxon>
        <taxon>Neopterygii</taxon>
        <taxon>Teleostei</taxon>
        <taxon>Neoteleostei</taxon>
        <taxon>Acanthomorphata</taxon>
        <taxon>Ovalentaria</taxon>
        <taxon>Atherinomorphae</taxon>
        <taxon>Cyprinodontiformes</taxon>
        <taxon>Goodeidae</taxon>
        <taxon>Xenotaenia</taxon>
    </lineage>
</organism>
<accession>A0ABV0VP65</accession>
<gene>
    <name evidence="1" type="ORF">XENORESO_002368</name>
</gene>
<protein>
    <submittedName>
        <fullName evidence="1">Uncharacterized protein</fullName>
    </submittedName>
</protein>